<dbReference type="GO" id="GO:0008270">
    <property type="term" value="F:zinc ion binding"/>
    <property type="evidence" value="ECO:0007669"/>
    <property type="project" value="UniProtKB-KW"/>
</dbReference>
<protein>
    <recommendedName>
        <fullName evidence="7">Formamidopyrimidine-DNA glycosylase</fullName>
        <ecNumber evidence="5">3.2.2.23</ecNumber>
        <ecNumber evidence="6">4.2.99.18</ecNumber>
    </recommendedName>
    <alternativeName>
        <fullName evidence="18">DNA-(apurinic or apyrimidinic site) lyase MutM</fullName>
    </alternativeName>
</protein>
<dbReference type="NCBIfam" id="TIGR00577">
    <property type="entry name" value="fpg"/>
    <property type="match status" value="1"/>
</dbReference>
<evidence type="ECO:0000256" key="17">
    <source>
        <dbReference type="ARBA" id="ARBA00023295"/>
    </source>
</evidence>
<evidence type="ECO:0000256" key="7">
    <source>
        <dbReference type="ARBA" id="ARBA00016240"/>
    </source>
</evidence>
<feature type="domain" description="Formamidopyrimidine-DNA glycosylase catalytic" evidence="22">
    <location>
        <begin position="2"/>
        <end position="119"/>
    </location>
</feature>
<dbReference type="CDD" id="cd08966">
    <property type="entry name" value="EcFpg-like_N"/>
    <property type="match status" value="1"/>
</dbReference>
<feature type="domain" description="FPG-type" evidence="21">
    <location>
        <begin position="249"/>
        <end position="283"/>
    </location>
</feature>
<evidence type="ECO:0000259" key="22">
    <source>
        <dbReference type="PROSITE" id="PS51068"/>
    </source>
</evidence>
<dbReference type="EC" id="3.2.2.23" evidence="5"/>
<evidence type="ECO:0000256" key="1">
    <source>
        <dbReference type="ARBA" id="ARBA00001668"/>
    </source>
</evidence>
<dbReference type="OrthoDB" id="9800855at2"/>
<dbReference type="EC" id="4.2.99.18" evidence="6"/>
<evidence type="ECO:0000313" key="24">
    <source>
        <dbReference type="Proteomes" id="UP000003688"/>
    </source>
</evidence>
<evidence type="ECO:0000256" key="18">
    <source>
        <dbReference type="ARBA" id="ARBA00030638"/>
    </source>
</evidence>
<keyword evidence="17 23" id="KW-0326">Glycosidase</keyword>
<evidence type="ECO:0000256" key="3">
    <source>
        <dbReference type="ARBA" id="ARBA00009409"/>
    </source>
</evidence>
<keyword evidence="14" id="KW-0234">DNA repair</keyword>
<dbReference type="SUPFAM" id="SSF46946">
    <property type="entry name" value="S13-like H2TH domain"/>
    <property type="match status" value="1"/>
</dbReference>
<dbReference type="GO" id="GO:0003684">
    <property type="term" value="F:damaged DNA binding"/>
    <property type="evidence" value="ECO:0007669"/>
    <property type="project" value="InterPro"/>
</dbReference>
<dbReference type="InterPro" id="IPR015886">
    <property type="entry name" value="H2TH_FPG"/>
</dbReference>
<dbReference type="SUPFAM" id="SSF57716">
    <property type="entry name" value="Glucocorticoid receptor-like (DNA-binding domain)"/>
    <property type="match status" value="1"/>
</dbReference>
<evidence type="ECO:0000313" key="23">
    <source>
        <dbReference type="EMBL" id="EEF57616.1"/>
    </source>
</evidence>
<reference evidence="23 24" key="1">
    <citation type="journal article" date="2011" name="J. Bacteriol.">
        <title>Genome sequence of 'Pedosphaera parvula' Ellin514, an aerobic Verrucomicrobial isolate from pasture soil.</title>
        <authorList>
            <person name="Kant R."/>
            <person name="van Passel M.W."/>
            <person name="Sangwan P."/>
            <person name="Palva A."/>
            <person name="Lucas S."/>
            <person name="Copeland A."/>
            <person name="Lapidus A."/>
            <person name="Glavina Del Rio T."/>
            <person name="Dalin E."/>
            <person name="Tice H."/>
            <person name="Bruce D."/>
            <person name="Goodwin L."/>
            <person name="Pitluck S."/>
            <person name="Chertkov O."/>
            <person name="Larimer F.W."/>
            <person name="Land M.L."/>
            <person name="Hauser L."/>
            <person name="Brettin T.S."/>
            <person name="Detter J.C."/>
            <person name="Han S."/>
            <person name="de Vos W.M."/>
            <person name="Janssen P.H."/>
            <person name="Smidt H."/>
        </authorList>
    </citation>
    <scope>NUCLEOTIDE SEQUENCE [LARGE SCALE GENOMIC DNA]</scope>
    <source>
        <strain evidence="23 24">Ellin514</strain>
    </source>
</reference>
<dbReference type="InterPro" id="IPR010979">
    <property type="entry name" value="Ribosomal_uS13-like_H2TH"/>
</dbReference>
<dbReference type="SUPFAM" id="SSF81624">
    <property type="entry name" value="N-terminal domain of MutM-like DNA repair proteins"/>
    <property type="match status" value="1"/>
</dbReference>
<comment type="catalytic activity">
    <reaction evidence="19">
        <text>2'-deoxyribonucleotide-(2'-deoxyribose 5'-phosphate)-2'-deoxyribonucleotide-DNA = a 3'-end 2'-deoxyribonucleotide-(2,3-dehydro-2,3-deoxyribose 5'-phosphate)-DNA + a 5'-end 5'-phospho-2'-deoxyribonucleoside-DNA + H(+)</text>
        <dbReference type="Rhea" id="RHEA:66592"/>
        <dbReference type="Rhea" id="RHEA-COMP:13180"/>
        <dbReference type="Rhea" id="RHEA-COMP:16897"/>
        <dbReference type="Rhea" id="RHEA-COMP:17067"/>
        <dbReference type="ChEBI" id="CHEBI:15378"/>
        <dbReference type="ChEBI" id="CHEBI:136412"/>
        <dbReference type="ChEBI" id="CHEBI:157695"/>
        <dbReference type="ChEBI" id="CHEBI:167181"/>
        <dbReference type="EC" id="4.2.99.18"/>
    </reaction>
</comment>
<evidence type="ECO:0000256" key="10">
    <source>
        <dbReference type="ARBA" id="ARBA00022771"/>
    </source>
</evidence>
<comment type="cofactor">
    <cofactor evidence="2">
        <name>Zn(2+)</name>
        <dbReference type="ChEBI" id="CHEBI:29105"/>
    </cofactor>
</comment>
<dbReference type="SMART" id="SM01232">
    <property type="entry name" value="H2TH"/>
    <property type="match status" value="1"/>
</dbReference>
<dbReference type="InterPro" id="IPR020629">
    <property type="entry name" value="FPG_Glyclase"/>
</dbReference>
<evidence type="ECO:0000256" key="5">
    <source>
        <dbReference type="ARBA" id="ARBA00012024"/>
    </source>
</evidence>
<dbReference type="SMART" id="SM00898">
    <property type="entry name" value="Fapy_DNA_glyco"/>
    <property type="match status" value="1"/>
</dbReference>
<evidence type="ECO:0000256" key="9">
    <source>
        <dbReference type="ARBA" id="ARBA00022763"/>
    </source>
</evidence>
<keyword evidence="12" id="KW-0862">Zinc</keyword>
<evidence type="ECO:0000256" key="2">
    <source>
        <dbReference type="ARBA" id="ARBA00001947"/>
    </source>
</evidence>
<dbReference type="NCBIfam" id="NF002211">
    <property type="entry name" value="PRK01103.1"/>
    <property type="match status" value="1"/>
</dbReference>
<keyword evidence="11 23" id="KW-0378">Hydrolase</keyword>
<evidence type="ECO:0000256" key="4">
    <source>
        <dbReference type="ARBA" id="ARBA00011245"/>
    </source>
</evidence>
<evidence type="ECO:0000256" key="11">
    <source>
        <dbReference type="ARBA" id="ARBA00022801"/>
    </source>
</evidence>
<dbReference type="InterPro" id="IPR010663">
    <property type="entry name" value="Znf_FPG/IleRS"/>
</dbReference>
<proteinExistence type="inferred from homology"/>
<dbReference type="STRING" id="320771.Cflav_PD0484"/>
<keyword evidence="9" id="KW-0227">DNA damage</keyword>
<keyword evidence="16" id="KW-0511">Multifunctional enzyme</keyword>
<dbReference type="Proteomes" id="UP000003688">
    <property type="component" value="Unassembled WGS sequence"/>
</dbReference>
<sequence length="284" mass="31841">MPELPEVEILVRHLAPLITNKKITDVEIRRSKVLAPTTASDLEEALTGARFTHLSRRGKYLLFFLKSPRMQCPLQLLGHLGMTGRMYLLPKNAGLPKHAAVILGLGRERFVFEDTRYFGRFTLDTRSLAALGPEPWSPEFTDEYFHHALKRSTQPVKVKLLDQSLVAGVGNIYASEALYRAGISPKLSSRKIKPIQAKHLRKAIQEVLEQAIQCGSTLPLDFVGIEGKNGHFYYGSAGDSSEFYQERLLVYDRLGQSCGKCGAGIKRFVQAARSTFYCPRCQRA</sequence>
<dbReference type="GO" id="GO:0140078">
    <property type="term" value="F:class I DNA-(apurinic or apyrimidinic site) endonuclease activity"/>
    <property type="evidence" value="ECO:0007669"/>
    <property type="project" value="UniProtKB-EC"/>
</dbReference>
<comment type="similarity">
    <text evidence="3">Belongs to the FPG family.</text>
</comment>
<dbReference type="GO" id="GO:0006284">
    <property type="term" value="P:base-excision repair"/>
    <property type="evidence" value="ECO:0007669"/>
    <property type="project" value="InterPro"/>
</dbReference>
<keyword evidence="8" id="KW-0479">Metal-binding</keyword>
<dbReference type="GO" id="GO:0034039">
    <property type="term" value="F:8-oxo-7,8-dihydroguanine DNA N-glycosylase activity"/>
    <property type="evidence" value="ECO:0007669"/>
    <property type="project" value="TreeGrafter"/>
</dbReference>
<dbReference type="PROSITE" id="PS51066">
    <property type="entry name" value="ZF_FPG_2"/>
    <property type="match status" value="1"/>
</dbReference>
<comment type="subunit">
    <text evidence="4">Monomer.</text>
</comment>
<evidence type="ECO:0000256" key="19">
    <source>
        <dbReference type="ARBA" id="ARBA00044632"/>
    </source>
</evidence>
<keyword evidence="15" id="KW-0456">Lyase</keyword>
<dbReference type="Gene3D" id="1.10.8.50">
    <property type="match status" value="1"/>
</dbReference>
<keyword evidence="10 20" id="KW-0863">Zinc-finger</keyword>
<dbReference type="PROSITE" id="PS51068">
    <property type="entry name" value="FPG_CAT"/>
    <property type="match status" value="1"/>
</dbReference>
<evidence type="ECO:0000256" key="8">
    <source>
        <dbReference type="ARBA" id="ARBA00022723"/>
    </source>
</evidence>
<dbReference type="InterPro" id="IPR000214">
    <property type="entry name" value="Znf_DNA_glyclase/AP_lyase"/>
</dbReference>
<comment type="caution">
    <text evidence="23">The sequence shown here is derived from an EMBL/GenBank/DDBJ whole genome shotgun (WGS) entry which is preliminary data.</text>
</comment>
<dbReference type="PANTHER" id="PTHR22993">
    <property type="entry name" value="FORMAMIDOPYRIMIDINE-DNA GLYCOSYLASE"/>
    <property type="match status" value="1"/>
</dbReference>
<dbReference type="FunFam" id="1.10.8.50:FF:000003">
    <property type="entry name" value="Formamidopyrimidine-DNA glycosylase"/>
    <property type="match status" value="1"/>
</dbReference>
<evidence type="ECO:0000259" key="21">
    <source>
        <dbReference type="PROSITE" id="PS51066"/>
    </source>
</evidence>
<accession>B9XRC9</accession>
<keyword evidence="13" id="KW-0238">DNA-binding</keyword>
<evidence type="ECO:0000256" key="15">
    <source>
        <dbReference type="ARBA" id="ARBA00023239"/>
    </source>
</evidence>
<evidence type="ECO:0000256" key="16">
    <source>
        <dbReference type="ARBA" id="ARBA00023268"/>
    </source>
</evidence>
<keyword evidence="24" id="KW-1185">Reference proteome</keyword>
<dbReference type="PROSITE" id="PS01242">
    <property type="entry name" value="ZF_FPG_1"/>
    <property type="match status" value="1"/>
</dbReference>
<dbReference type="Gene3D" id="3.20.190.10">
    <property type="entry name" value="MutM-like, N-terminal"/>
    <property type="match status" value="1"/>
</dbReference>
<dbReference type="InterPro" id="IPR035937">
    <property type="entry name" value="FPG_N"/>
</dbReference>
<dbReference type="AlphaFoldDB" id="B9XRC9"/>
<dbReference type="Pfam" id="PF06831">
    <property type="entry name" value="H2TH"/>
    <property type="match status" value="1"/>
</dbReference>
<dbReference type="EMBL" id="ABOX02000062">
    <property type="protein sequence ID" value="EEF57616.1"/>
    <property type="molecule type" value="Genomic_DNA"/>
</dbReference>
<comment type="catalytic activity">
    <reaction evidence="1">
        <text>Hydrolysis of DNA containing ring-opened 7-methylguanine residues, releasing 2,6-diamino-4-hydroxy-5-(N-methyl)formamidopyrimidine.</text>
        <dbReference type="EC" id="3.2.2.23"/>
    </reaction>
</comment>
<evidence type="ECO:0000256" key="13">
    <source>
        <dbReference type="ARBA" id="ARBA00023125"/>
    </source>
</evidence>
<dbReference type="InterPro" id="IPR015887">
    <property type="entry name" value="DNA_glyclase_Znf_dom_DNA_BS"/>
</dbReference>
<evidence type="ECO:0000256" key="12">
    <source>
        <dbReference type="ARBA" id="ARBA00022833"/>
    </source>
</evidence>
<dbReference type="Pfam" id="PF06827">
    <property type="entry name" value="zf-FPG_IleRS"/>
    <property type="match status" value="1"/>
</dbReference>
<gene>
    <name evidence="23" type="ORF">Cflav_PD0484</name>
</gene>
<dbReference type="PANTHER" id="PTHR22993:SF9">
    <property type="entry name" value="FORMAMIDOPYRIMIDINE-DNA GLYCOSYLASE"/>
    <property type="match status" value="1"/>
</dbReference>
<organism evidence="23 24">
    <name type="scientific">Pedosphaera parvula (strain Ellin514)</name>
    <dbReference type="NCBI Taxonomy" id="320771"/>
    <lineage>
        <taxon>Bacteria</taxon>
        <taxon>Pseudomonadati</taxon>
        <taxon>Verrucomicrobiota</taxon>
        <taxon>Pedosphaerae</taxon>
        <taxon>Pedosphaerales</taxon>
        <taxon>Pedosphaeraceae</taxon>
        <taxon>Pedosphaera</taxon>
    </lineage>
</organism>
<evidence type="ECO:0000256" key="14">
    <source>
        <dbReference type="ARBA" id="ARBA00023204"/>
    </source>
</evidence>
<dbReference type="RefSeq" id="WP_007418362.1">
    <property type="nucleotide sequence ID" value="NZ_ABOX02000062.1"/>
</dbReference>
<dbReference type="Pfam" id="PF01149">
    <property type="entry name" value="Fapy_DNA_glyco"/>
    <property type="match status" value="1"/>
</dbReference>
<dbReference type="InterPro" id="IPR012319">
    <property type="entry name" value="FPG_cat"/>
</dbReference>
<evidence type="ECO:0000256" key="20">
    <source>
        <dbReference type="PROSITE-ProRule" id="PRU00391"/>
    </source>
</evidence>
<name>B9XRC9_PEDPL</name>
<evidence type="ECO:0000256" key="6">
    <source>
        <dbReference type="ARBA" id="ARBA00012720"/>
    </source>
</evidence>